<accession>A0A239U509</accession>
<evidence type="ECO:0008006" key="3">
    <source>
        <dbReference type="Google" id="ProtNLM"/>
    </source>
</evidence>
<keyword evidence="2" id="KW-1185">Reference proteome</keyword>
<proteinExistence type="predicted"/>
<dbReference type="EMBL" id="LT906446">
    <property type="protein sequence ID" value="SNV05097.1"/>
    <property type="molecule type" value="Genomic_DNA"/>
</dbReference>
<dbReference type="AlphaFoldDB" id="A0A239U509"/>
<evidence type="ECO:0000313" key="1">
    <source>
        <dbReference type="EMBL" id="SNV05097.1"/>
    </source>
</evidence>
<gene>
    <name evidence="1" type="ORF">SAMEA4364220_02097</name>
</gene>
<sequence length="138" mass="15941">MRIKENIFKEIVESPAPPPEVGGIIGGKEDIITCYFADKGSKENCYDSYYPSTDLLNKQIDKWQDDGIDFYGIYHTHFAGDDGLSSSDRRYIVNIMQAMPSQIQYLYFPIVFKNNMLIYKAIRENNIVKIVQEDIEII</sequence>
<evidence type="ECO:0000313" key="2">
    <source>
        <dbReference type="Proteomes" id="UP000215383"/>
    </source>
</evidence>
<dbReference type="Gene3D" id="3.40.140.10">
    <property type="entry name" value="Cytidine Deaminase, domain 2"/>
    <property type="match status" value="1"/>
</dbReference>
<organism evidence="1 2">
    <name type="scientific">Megamonas hypermegale</name>
    <dbReference type="NCBI Taxonomy" id="158847"/>
    <lineage>
        <taxon>Bacteria</taxon>
        <taxon>Bacillati</taxon>
        <taxon>Bacillota</taxon>
        <taxon>Negativicutes</taxon>
        <taxon>Selenomonadales</taxon>
        <taxon>Selenomonadaceae</taxon>
        <taxon>Megamonas</taxon>
    </lineage>
</organism>
<protein>
    <recommendedName>
        <fullName evidence="3">JAB domain-containing protein</fullName>
    </recommendedName>
</protein>
<dbReference type="Proteomes" id="UP000215383">
    <property type="component" value="Chromosome 1"/>
</dbReference>
<name>A0A239U509_9FIRM</name>
<reference evidence="1 2" key="1">
    <citation type="submission" date="2017-06" db="EMBL/GenBank/DDBJ databases">
        <authorList>
            <consortium name="Pathogen Informatics"/>
        </authorList>
    </citation>
    <scope>NUCLEOTIDE SEQUENCE [LARGE SCALE GENOMIC DNA]</scope>
    <source>
        <strain evidence="1 2">NCTC10570</strain>
    </source>
</reference>
<dbReference type="GeneID" id="78508078"/>
<dbReference type="RefSeq" id="WP_027890688.1">
    <property type="nucleotide sequence ID" value="NZ_LT906446.1"/>
</dbReference>
<dbReference type="SUPFAM" id="SSF102712">
    <property type="entry name" value="JAB1/MPN domain"/>
    <property type="match status" value="1"/>
</dbReference>